<dbReference type="SUPFAM" id="SSF46785">
    <property type="entry name" value="Winged helix' DNA-binding domain"/>
    <property type="match status" value="1"/>
</dbReference>
<evidence type="ECO:0000259" key="1">
    <source>
        <dbReference type="Pfam" id="PF13601"/>
    </source>
</evidence>
<dbReference type="Gene3D" id="1.10.10.10">
    <property type="entry name" value="Winged helix-like DNA-binding domain superfamily/Winged helix DNA-binding domain"/>
    <property type="match status" value="1"/>
</dbReference>
<dbReference type="InterPro" id="IPR036388">
    <property type="entry name" value="WH-like_DNA-bd_sf"/>
</dbReference>
<dbReference type="Proteomes" id="UP001221217">
    <property type="component" value="Unassembled WGS sequence"/>
</dbReference>
<proteinExistence type="predicted"/>
<dbReference type="EMBL" id="JAQQAL010000030">
    <property type="protein sequence ID" value="MDC7227687.1"/>
    <property type="molecule type" value="Genomic_DNA"/>
</dbReference>
<protein>
    <submittedName>
        <fullName evidence="2">Transcriptional regulator</fullName>
    </submittedName>
</protein>
<organism evidence="2 3">
    <name type="scientific">Candidatus Thalassospirochaeta sargassi</name>
    <dbReference type="NCBI Taxonomy" id="3119039"/>
    <lineage>
        <taxon>Bacteria</taxon>
        <taxon>Pseudomonadati</taxon>
        <taxon>Spirochaetota</taxon>
        <taxon>Spirochaetia</taxon>
        <taxon>Spirochaetales</taxon>
        <taxon>Spirochaetaceae</taxon>
        <taxon>Candidatus Thalassospirochaeta</taxon>
    </lineage>
</organism>
<name>A0AAJ1MKG0_9SPIO</name>
<dbReference type="PANTHER" id="PTHR37318:SF1">
    <property type="entry name" value="BSL7504 PROTEIN"/>
    <property type="match status" value="1"/>
</dbReference>
<dbReference type="InterPro" id="IPR027395">
    <property type="entry name" value="WH_DNA-bd_dom"/>
</dbReference>
<reference evidence="2 3" key="1">
    <citation type="submission" date="2022-12" db="EMBL/GenBank/DDBJ databases">
        <title>Metagenome assembled genome from gulf of manar.</title>
        <authorList>
            <person name="Kohli P."/>
            <person name="Pk S."/>
            <person name="Venkata Ramana C."/>
            <person name="Sasikala C."/>
        </authorList>
    </citation>
    <scope>NUCLEOTIDE SEQUENCE [LARGE SCALE GENOMIC DNA]</scope>
    <source>
        <strain evidence="2">JB008</strain>
    </source>
</reference>
<dbReference type="PANTHER" id="PTHR37318">
    <property type="entry name" value="BSL7504 PROTEIN"/>
    <property type="match status" value="1"/>
</dbReference>
<evidence type="ECO:0000313" key="3">
    <source>
        <dbReference type="Proteomes" id="UP001221217"/>
    </source>
</evidence>
<dbReference type="InterPro" id="IPR036390">
    <property type="entry name" value="WH_DNA-bd_sf"/>
</dbReference>
<feature type="domain" description="Winged helix DNA-binding" evidence="1">
    <location>
        <begin position="25"/>
        <end position="104"/>
    </location>
</feature>
<evidence type="ECO:0000313" key="2">
    <source>
        <dbReference type="EMBL" id="MDC7227687.1"/>
    </source>
</evidence>
<accession>A0AAJ1MKG0</accession>
<sequence length="125" mass="14021">MNKSDENGGRFAYEGLDRLMHEKARLSIMASLYTRVEGHNFNELKKLCSLTDGNLSRHITVLKQAGLIEVIKGYEGNKPNTVCRLTESGRERFKSYLTELEQVIRDAAAGSIVETVDEKRGFSPA</sequence>
<comment type="caution">
    <text evidence="2">The sequence shown here is derived from an EMBL/GenBank/DDBJ whole genome shotgun (WGS) entry which is preliminary data.</text>
</comment>
<dbReference type="AlphaFoldDB" id="A0AAJ1MKG0"/>
<gene>
    <name evidence="2" type="ORF">PQJ61_13055</name>
</gene>
<dbReference type="Pfam" id="PF13601">
    <property type="entry name" value="HTH_34"/>
    <property type="match status" value="1"/>
</dbReference>